<dbReference type="GO" id="GO:0005829">
    <property type="term" value="C:cytosol"/>
    <property type="evidence" value="ECO:0007669"/>
    <property type="project" value="TreeGrafter"/>
</dbReference>
<accession>A0A1C0TV44</accession>
<sequence>MEMDRFNEIILRELSRDGRISNVELAEKIGLSPSACLRRVQELESKGVIKGYRAILDGELLGVQFIAYVGVGLRDHSTPAQRAFEEAIELADEVKECHNVTGTFEYLLRVETTNLQAYKTFHADVLGAIPQVSNITTHVVMDSTKDERA</sequence>
<dbReference type="PANTHER" id="PTHR30154">
    <property type="entry name" value="LEUCINE-RESPONSIVE REGULATORY PROTEIN"/>
    <property type="match status" value="1"/>
</dbReference>
<reference evidence="8" key="1">
    <citation type="submission" date="2016-07" db="EMBL/GenBank/DDBJ databases">
        <authorList>
            <person name="Florea S."/>
            <person name="Webb J.S."/>
            <person name="Jaromczyk J."/>
            <person name="Schardl C.L."/>
        </authorList>
    </citation>
    <scope>NUCLEOTIDE SEQUENCE [LARGE SCALE GENOMIC DNA]</scope>
    <source>
        <strain evidence="8">IPB1</strain>
    </source>
</reference>
<dbReference type="InterPro" id="IPR036390">
    <property type="entry name" value="WH_DNA-bd_sf"/>
</dbReference>
<keyword evidence="2" id="KW-0238">DNA-binding</keyword>
<comment type="caution">
    <text evidence="7">The sequence shown here is derived from an EMBL/GenBank/DDBJ whole genome shotgun (WGS) entry which is preliminary data.</text>
</comment>
<keyword evidence="3" id="KW-0010">Activator</keyword>
<organism evidence="7 8">
    <name type="scientific">Pseudoalteromonas luteoviolacea</name>
    <dbReference type="NCBI Taxonomy" id="43657"/>
    <lineage>
        <taxon>Bacteria</taxon>
        <taxon>Pseudomonadati</taxon>
        <taxon>Pseudomonadota</taxon>
        <taxon>Gammaproteobacteria</taxon>
        <taxon>Alteromonadales</taxon>
        <taxon>Pseudoalteromonadaceae</taxon>
        <taxon>Pseudoalteromonas</taxon>
    </lineage>
</organism>
<dbReference type="SUPFAM" id="SSF54909">
    <property type="entry name" value="Dimeric alpha+beta barrel"/>
    <property type="match status" value="1"/>
</dbReference>
<evidence type="ECO:0000256" key="1">
    <source>
        <dbReference type="ARBA" id="ARBA00023015"/>
    </source>
</evidence>
<dbReference type="Gene3D" id="1.10.10.10">
    <property type="entry name" value="Winged helix-like DNA-binding domain superfamily/Winged helix DNA-binding domain"/>
    <property type="match status" value="1"/>
</dbReference>
<dbReference type="GO" id="GO:0043565">
    <property type="term" value="F:sequence-specific DNA binding"/>
    <property type="evidence" value="ECO:0007669"/>
    <property type="project" value="InterPro"/>
</dbReference>
<name>A0A1C0TV44_9GAMM</name>
<evidence type="ECO:0000256" key="5">
    <source>
        <dbReference type="ARBA" id="ARBA00039227"/>
    </source>
</evidence>
<keyword evidence="1" id="KW-0805">Transcription regulation</keyword>
<gene>
    <name evidence="7" type="ORF">A7985_04335</name>
</gene>
<dbReference type="PROSITE" id="PS00519">
    <property type="entry name" value="HTH_ASNC_1"/>
    <property type="match status" value="1"/>
</dbReference>
<dbReference type="PANTHER" id="PTHR30154:SF0">
    <property type="entry name" value="LEUCINE-RESPONSIVE REGULATORY PROTEIN"/>
    <property type="match status" value="1"/>
</dbReference>
<evidence type="ECO:0000259" key="6">
    <source>
        <dbReference type="PROSITE" id="PS50956"/>
    </source>
</evidence>
<dbReference type="SUPFAM" id="SSF46785">
    <property type="entry name" value="Winged helix' DNA-binding domain"/>
    <property type="match status" value="1"/>
</dbReference>
<dbReference type="InterPro" id="IPR019887">
    <property type="entry name" value="Tscrpt_reg_AsnC/Lrp_C"/>
</dbReference>
<dbReference type="GO" id="GO:0006524">
    <property type="term" value="P:alanine catabolic process"/>
    <property type="evidence" value="ECO:0007669"/>
    <property type="project" value="TreeGrafter"/>
</dbReference>
<dbReference type="InterPro" id="IPR036388">
    <property type="entry name" value="WH-like_DNA-bd_sf"/>
</dbReference>
<dbReference type="CDD" id="cd00090">
    <property type="entry name" value="HTH_ARSR"/>
    <property type="match status" value="1"/>
</dbReference>
<proteinExistence type="predicted"/>
<protein>
    <recommendedName>
        <fullName evidence="5">Leucine-responsive regulatory protein</fullName>
    </recommendedName>
</protein>
<evidence type="ECO:0000256" key="2">
    <source>
        <dbReference type="ARBA" id="ARBA00023125"/>
    </source>
</evidence>
<dbReference type="AlphaFoldDB" id="A0A1C0TV44"/>
<dbReference type="InterPro" id="IPR019888">
    <property type="entry name" value="Tscrpt_reg_AsnC-like"/>
</dbReference>
<dbReference type="GO" id="GO:0043201">
    <property type="term" value="P:response to L-leucine"/>
    <property type="evidence" value="ECO:0007669"/>
    <property type="project" value="TreeGrafter"/>
</dbReference>
<dbReference type="SMART" id="SM00344">
    <property type="entry name" value="HTH_ASNC"/>
    <property type="match status" value="1"/>
</dbReference>
<evidence type="ECO:0000256" key="3">
    <source>
        <dbReference type="ARBA" id="ARBA00023159"/>
    </source>
</evidence>
<dbReference type="InterPro" id="IPR000485">
    <property type="entry name" value="AsnC-type_HTH_dom"/>
</dbReference>
<dbReference type="EMBL" id="MAUJ01000001">
    <property type="protein sequence ID" value="OCQ23181.1"/>
    <property type="molecule type" value="Genomic_DNA"/>
</dbReference>
<dbReference type="InterPro" id="IPR011991">
    <property type="entry name" value="ArsR-like_HTH"/>
</dbReference>
<evidence type="ECO:0000313" key="7">
    <source>
        <dbReference type="EMBL" id="OCQ23181.1"/>
    </source>
</evidence>
<keyword evidence="4" id="KW-0804">Transcription</keyword>
<dbReference type="Pfam" id="PF01037">
    <property type="entry name" value="AsnC_trans_reg"/>
    <property type="match status" value="1"/>
</dbReference>
<dbReference type="PROSITE" id="PS50956">
    <property type="entry name" value="HTH_ASNC_2"/>
    <property type="match status" value="1"/>
</dbReference>
<dbReference type="InterPro" id="IPR019885">
    <property type="entry name" value="Tscrpt_reg_HTH_AsnC-type_CS"/>
</dbReference>
<dbReference type="PRINTS" id="PR00033">
    <property type="entry name" value="HTHASNC"/>
</dbReference>
<dbReference type="InterPro" id="IPR011008">
    <property type="entry name" value="Dimeric_a/b-barrel"/>
</dbReference>
<dbReference type="Gene3D" id="3.30.70.920">
    <property type="match status" value="1"/>
</dbReference>
<dbReference type="Pfam" id="PF13412">
    <property type="entry name" value="HTH_24"/>
    <property type="match status" value="1"/>
</dbReference>
<dbReference type="OrthoDB" id="166264at2"/>
<dbReference type="GO" id="GO:0006355">
    <property type="term" value="P:regulation of DNA-templated transcription"/>
    <property type="evidence" value="ECO:0007669"/>
    <property type="project" value="UniProtKB-ARBA"/>
</dbReference>
<evidence type="ECO:0000256" key="4">
    <source>
        <dbReference type="ARBA" id="ARBA00023163"/>
    </source>
</evidence>
<dbReference type="Proteomes" id="UP000093366">
    <property type="component" value="Unassembled WGS sequence"/>
</dbReference>
<evidence type="ECO:0000313" key="8">
    <source>
        <dbReference type="Proteomes" id="UP000093366"/>
    </source>
</evidence>
<feature type="domain" description="HTH asnC-type" evidence="6">
    <location>
        <begin position="3"/>
        <end position="64"/>
    </location>
</feature>